<dbReference type="Proteomes" id="UP000184172">
    <property type="component" value="Unassembled WGS sequence"/>
</dbReference>
<proteinExistence type="predicted"/>
<dbReference type="EMBL" id="FQYV01000020">
    <property type="protein sequence ID" value="SHJ59507.1"/>
    <property type="molecule type" value="Genomic_DNA"/>
</dbReference>
<evidence type="ECO:0000313" key="2">
    <source>
        <dbReference type="Proteomes" id="UP000184172"/>
    </source>
</evidence>
<sequence>MSVKASQKAFISHYIKLDFFNNSNLKTDIQNRISNESEINFQKALENIQGDNKETKGVPFSELALLAMAYFFERIFPENVPLKDSDYCINSVKGYFDACNNTPYTPIYEIDTTYHKLRDTALFRACYLIIQSAWFFNSEHFGRHQYLEYASHYIRTGEQLPVNKYQYDKGDLFRKYARIDEKRNTKHHPKGEPAFKFVEQWYYYILYLVCKELEIPTNHFKTTLKDFREYNPLTKCPKILRAETPFKVIECDIKSAFPSFLDLQTGSRIKDEVYTNLMERKNINRSDAKVLFNSHLNSGKYKTKEQIKNFLIECGYTATPANEITKYTNGKIKFIVHMSELEQCAIQDFIETNTLKNAVRLHDSVLFIDSGMKDLNLKAENGLIEFGMSVLKKPVFSNSFGYSNKSLRFAYISSVPPATNEDFKNLIRKQVLTRPKVKGEANGFKFYTEKYEYISASFDLNQKYSFEEFIFNCREMVSTLNYLNGKPISKTLLYLILSHIRQNSNVIFNLRFLYRELLKQRTRIDDVITRQRDFELTESLTFKRKIDFLNALNKARGEVNKKVRLKHLFRTLEKRVSKQDFSFIDYKMKGKAKTNELAKTIMLRINVLITGKIRNTYAQNANTNPLYSIIYKEGTNYRFEHHKKANKHRLIQRKIQAYEKELLRVNRLINNRETVIQYLFILAELTGLEIDQSIKANPETIQKEKAFLIQQITGAEYKSTQQAEKAFNSLFVPKPPKEIESHIPTLKDFCTSLKHSAFNIEIEQAYSRGSQFFDEYLRFHKLNETPKTVKALKPKTIDFPQLDFDDWK</sequence>
<reference evidence="2" key="1">
    <citation type="submission" date="2016-11" db="EMBL/GenBank/DDBJ databases">
        <authorList>
            <person name="Varghese N."/>
            <person name="Submissions S."/>
        </authorList>
    </citation>
    <scope>NUCLEOTIDE SEQUENCE [LARGE SCALE GENOMIC DNA]</scope>
    <source>
        <strain evidence="2">DSM 26349</strain>
    </source>
</reference>
<accession>A0A1M6KKK3</accession>
<dbReference type="AlphaFoldDB" id="A0A1M6KKK3"/>
<evidence type="ECO:0000313" key="1">
    <source>
        <dbReference type="EMBL" id="SHJ59507.1"/>
    </source>
</evidence>
<keyword evidence="2" id="KW-1185">Reference proteome</keyword>
<dbReference type="OrthoDB" id="1374173at2"/>
<organism evidence="1 2">
    <name type="scientific">Aequorivita viscosa</name>
    <dbReference type="NCBI Taxonomy" id="797419"/>
    <lineage>
        <taxon>Bacteria</taxon>
        <taxon>Pseudomonadati</taxon>
        <taxon>Bacteroidota</taxon>
        <taxon>Flavobacteriia</taxon>
        <taxon>Flavobacteriales</taxon>
        <taxon>Flavobacteriaceae</taxon>
        <taxon>Aequorivita</taxon>
    </lineage>
</organism>
<protein>
    <submittedName>
        <fullName evidence="1">Uncharacterized protein</fullName>
    </submittedName>
</protein>
<dbReference type="RefSeq" id="WP_073219835.1">
    <property type="nucleotide sequence ID" value="NZ_FNNS01000020.1"/>
</dbReference>
<gene>
    <name evidence="1" type="ORF">SAMN04487908_12066</name>
</gene>
<dbReference type="STRING" id="797419.SAMN05216556_1206"/>
<name>A0A1M6KKK3_9FLAO</name>